<evidence type="ECO:0000313" key="3">
    <source>
        <dbReference type="EMBL" id="AFR95596.2"/>
    </source>
</evidence>
<dbReference type="Pfam" id="PF08495">
    <property type="entry name" value="FIST"/>
    <property type="match status" value="1"/>
</dbReference>
<dbReference type="VEuPathDB" id="FungiDB:CNAG_02224"/>
<evidence type="ECO:0000259" key="2">
    <source>
        <dbReference type="Pfam" id="PF08495"/>
    </source>
</evidence>
<evidence type="ECO:0000256" key="1">
    <source>
        <dbReference type="SAM" id="MobiDB-lite"/>
    </source>
</evidence>
<reference evidence="3 4" key="1">
    <citation type="journal article" date="2014" name="PLoS Genet.">
        <title>Analysis of the genome and transcriptome of Cryptococcus neoformans var. grubii reveals complex RNA expression and microevolution leading to virulence attenuation.</title>
        <authorList>
            <person name="Janbon G."/>
            <person name="Ormerod K.L."/>
            <person name="Paulet D."/>
            <person name="Byrnes E.J.III."/>
            <person name="Yadav V."/>
            <person name="Chatterjee G."/>
            <person name="Mullapudi N."/>
            <person name="Hon C.C."/>
            <person name="Billmyre R.B."/>
            <person name="Brunel F."/>
            <person name="Bahn Y.S."/>
            <person name="Chen W."/>
            <person name="Chen Y."/>
            <person name="Chow E.W."/>
            <person name="Coppee J.Y."/>
            <person name="Floyd-Averette A."/>
            <person name="Gaillardin C."/>
            <person name="Gerik K.J."/>
            <person name="Goldberg J."/>
            <person name="Gonzalez-Hilarion S."/>
            <person name="Gujja S."/>
            <person name="Hamlin J.L."/>
            <person name="Hsueh Y.P."/>
            <person name="Ianiri G."/>
            <person name="Jones S."/>
            <person name="Kodira C.D."/>
            <person name="Kozubowski L."/>
            <person name="Lam W."/>
            <person name="Marra M."/>
            <person name="Mesner L.D."/>
            <person name="Mieczkowski P.A."/>
            <person name="Moyrand F."/>
            <person name="Nielsen K."/>
            <person name="Proux C."/>
            <person name="Rossignol T."/>
            <person name="Schein J.E."/>
            <person name="Sun S."/>
            <person name="Wollschlaeger C."/>
            <person name="Wood I.A."/>
            <person name="Zeng Q."/>
            <person name="Neuveglise C."/>
            <person name="Newlon C.S."/>
            <person name="Perfect J.R."/>
            <person name="Lodge J.K."/>
            <person name="Idnurm A."/>
            <person name="Stajich J.E."/>
            <person name="Kronstad J.W."/>
            <person name="Sanyal K."/>
            <person name="Heitman J."/>
            <person name="Fraser J.A."/>
            <person name="Cuomo C.A."/>
            <person name="Dietrich F.S."/>
        </authorList>
    </citation>
    <scope>NUCLEOTIDE SEQUENCE [LARGE SCALE GENOMIC DNA]</scope>
    <source>
        <strain evidence="4">H99 / ATCC 208821 / CBS 10515 / FGSC 9487</strain>
    </source>
</reference>
<evidence type="ECO:0000313" key="4">
    <source>
        <dbReference type="Proteomes" id="UP000010091"/>
    </source>
</evidence>
<dbReference type="EMBL" id="CP003825">
    <property type="protein sequence ID" value="AFR95596.2"/>
    <property type="molecule type" value="Genomic_DNA"/>
</dbReference>
<dbReference type="GeneID" id="23885879"/>
<dbReference type="KEGG" id="cng:CNAG_02224"/>
<dbReference type="OrthoDB" id="10251508at2759"/>
<name>J9VQA4_CRYN9</name>
<dbReference type="Proteomes" id="UP000010091">
    <property type="component" value="Chromosome 6"/>
</dbReference>
<protein>
    <recommendedName>
        <fullName evidence="2">FIST domain-containing protein</fullName>
    </recommendedName>
</protein>
<proteinExistence type="predicted"/>
<feature type="region of interest" description="Disordered" evidence="1">
    <location>
        <begin position="107"/>
        <end position="133"/>
    </location>
</feature>
<dbReference type="AlphaFoldDB" id="J9VQA4"/>
<dbReference type="RefSeq" id="XP_012049803.1">
    <property type="nucleotide sequence ID" value="XM_012194413.1"/>
</dbReference>
<gene>
    <name evidence="3" type="ORF">CNAG_02224</name>
</gene>
<dbReference type="InterPro" id="IPR013702">
    <property type="entry name" value="FIST_domain_N"/>
</dbReference>
<feature type="compositionally biased region" description="Basic and acidic residues" evidence="1">
    <location>
        <begin position="111"/>
        <end position="133"/>
    </location>
</feature>
<dbReference type="HOGENOM" id="CLU_051231_0_0_1"/>
<organism evidence="3 4">
    <name type="scientific">Cryptococcus neoformans (strain H99 / ATCC 208821 / CBS 10515 / FGSC 9487)</name>
    <name type="common">Cryptococcus neoformans var. grubii serotype A</name>
    <dbReference type="NCBI Taxonomy" id="235443"/>
    <lineage>
        <taxon>Eukaryota</taxon>
        <taxon>Fungi</taxon>
        <taxon>Dikarya</taxon>
        <taxon>Basidiomycota</taxon>
        <taxon>Agaricomycotina</taxon>
        <taxon>Tremellomycetes</taxon>
        <taxon>Tremellales</taxon>
        <taxon>Cryptococcaceae</taxon>
        <taxon>Cryptococcus</taxon>
        <taxon>Cryptococcus neoformans species complex</taxon>
    </lineage>
</organism>
<accession>J9VQA4</accession>
<sequence length="410" mass="44482">MLPKNLLSLARRGLHSKTRTFYSPTPDFLHEYLSQDSLPSGSLSVFMLSTSLPNLPGHLSVLQAAFPNSIGSFSVSPPGSEPTVALATFWGTDIKVFKSDLTGRAPAEVGRFQRPERQRSVPPEDRRGSTSRDVDAAYGQGWEKLWNGEVQNERIAELEGVQADTFLLLSDSRPAPVLRALDNMFPKAIKTGILTAPTPFITNRPNTLLHNGTVIQSGSIGIAIKGLPSVYKTDFGLEPMLEPVTVTSAKGNMLLEIDGVNSNPTQVLINAIQQRGGTGLTKEEEFYLGFLDNGFAYYLQDVKRVVRILSGDPSRGAMSLDMESSIKAGQVVQFMHRAAISQNNLPLVDSIILTSLSRTEQMDSHLMGVPRVTDGFIASSEDGFIYSNPLSSICTAPNATTTISWGPAII</sequence>
<keyword evidence="4" id="KW-1185">Reference proteome</keyword>
<feature type="domain" description="FIST" evidence="2">
    <location>
        <begin position="158"/>
        <end position="259"/>
    </location>
</feature>